<keyword evidence="2" id="KW-1185">Reference proteome</keyword>
<sequence>MEEPKNVRFIKSFIDSYNSNARKKNLSGAPFFRDYKDIKLSSMSSFDVIKIAFKKRMTCNINEKLVDITSVYLAGDYVIYGENSIDLLLINCCLGTGVVKERMACNIHVKRSIDGDNLTFSIINTIADYHNMLKSGILMSNTLAKQEDKINNGYGLKSNYKISVSISGEGILFRDSNKVLTVEEVCLRVNDNHFNSKKDSKNHANMCNSSIGKKETSSVINSVIKCPSCEQKLRVPCEKKFKLIAVRVIIHLLLIMELCQKNI</sequence>
<accession>A0A1I0ZJC5</accession>
<reference evidence="1 2" key="1">
    <citation type="submission" date="2016-10" db="EMBL/GenBank/DDBJ databases">
        <authorList>
            <person name="de Groot N.N."/>
        </authorList>
    </citation>
    <scope>NUCLEOTIDE SEQUENCE [LARGE SCALE GENOMIC DNA]</scope>
    <source>
        <strain evidence="1 2">DSM 5522</strain>
    </source>
</reference>
<dbReference type="Proteomes" id="UP000198838">
    <property type="component" value="Unassembled WGS sequence"/>
</dbReference>
<gene>
    <name evidence="1" type="ORF">SAMN05216249_11576</name>
</gene>
<name>A0A1I0ZJC5_9FIRM</name>
<organism evidence="1 2">
    <name type="scientific">Acetitomaculum ruminis DSM 5522</name>
    <dbReference type="NCBI Taxonomy" id="1120918"/>
    <lineage>
        <taxon>Bacteria</taxon>
        <taxon>Bacillati</taxon>
        <taxon>Bacillota</taxon>
        <taxon>Clostridia</taxon>
        <taxon>Lachnospirales</taxon>
        <taxon>Lachnospiraceae</taxon>
        <taxon>Acetitomaculum</taxon>
    </lineage>
</organism>
<evidence type="ECO:0000313" key="1">
    <source>
        <dbReference type="EMBL" id="SFB25547.1"/>
    </source>
</evidence>
<dbReference type="RefSeq" id="WP_092873398.1">
    <property type="nucleotide sequence ID" value="NZ_FOJY01000015.1"/>
</dbReference>
<dbReference type="AlphaFoldDB" id="A0A1I0ZJC5"/>
<dbReference type="EMBL" id="FOJY01000015">
    <property type="protein sequence ID" value="SFB25547.1"/>
    <property type="molecule type" value="Genomic_DNA"/>
</dbReference>
<proteinExistence type="predicted"/>
<protein>
    <submittedName>
        <fullName evidence="1">Uncharacterized protein</fullName>
    </submittedName>
</protein>
<evidence type="ECO:0000313" key="2">
    <source>
        <dbReference type="Proteomes" id="UP000198838"/>
    </source>
</evidence>